<dbReference type="Pfam" id="PF13729">
    <property type="entry name" value="TraF_2"/>
    <property type="match status" value="1"/>
</dbReference>
<evidence type="ECO:0000313" key="1">
    <source>
        <dbReference type="EMBL" id="MDZ8119957.1"/>
    </source>
</evidence>
<protein>
    <submittedName>
        <fullName evidence="1">Conjugal transfer protein TraF</fullName>
    </submittedName>
</protein>
<accession>A0ABU5N0I6</accession>
<dbReference type="Proteomes" id="UP001290861">
    <property type="component" value="Unassembled WGS sequence"/>
</dbReference>
<keyword evidence="2" id="KW-1185">Reference proteome</keyword>
<dbReference type="RefSeq" id="WP_322609737.1">
    <property type="nucleotide sequence ID" value="NZ_JARVCO010000012.1"/>
</dbReference>
<gene>
    <name evidence="1" type="primary">traF</name>
    <name evidence="1" type="ORF">P9H32_15105</name>
</gene>
<sequence length="620" mass="67040">MKKLGAWLVVGWVACVQVSVAERYSFVGHRAQGIGGAGVATANDSSAQWHNPAAFGFFNREADEVPGLQTNVVSNLVVEVEQSAVTNEVPTNVVETVMVTNEVPSEVVETGTNGVTVTNAVMETQVAELSVTNAAADYQVVMLNITNSYYTYTNEVVDITVVPDRARVDNMKLEENDWGWNMLGVGVGYTMTEDMPEYVTALAEIDFDNFDGGGLDGAMAELPGQVETLLQLSSVLYGLGSDPDNSFYVDATAGMNFRFGNFGVGIRGFAEAAGFIDYLDTQRFGVEQSLAEFNTALDDAALEDGFSAVGYTYTSINPGDLAASGIAGAQEAYVDFKLTQLKNDGYLTDDLVDDAVEMVNLIKFGEDPNNVNSDSFENNQSTVTARGFGLMEVPFSYGHAFNDNLSIGITAKAMYGTVTGTKIRFANGDAFEDSLDNMEDNTEASFNVGLDLGVLYRMKMLQFGAVAHNINAPKFDGFSDQIQLTDEDGNPVGAPIDITVPDYTIDPQVTLGAAFVPSKRFMVEISYDLLETGTLMDNYDIQRLSFGAELDLWMLAVRLGAYNNLAADWQDWIATGGLGINLWAMRFDVGGAYSIGANAEYEGTEIPEEARLYAAISMEF</sequence>
<dbReference type="PROSITE" id="PS51257">
    <property type="entry name" value="PROKAR_LIPOPROTEIN"/>
    <property type="match status" value="1"/>
</dbReference>
<dbReference type="EMBL" id="JARVCO010000012">
    <property type="protein sequence ID" value="MDZ8119957.1"/>
    <property type="molecule type" value="Genomic_DNA"/>
</dbReference>
<dbReference type="InterPro" id="IPR032811">
    <property type="entry name" value="Put_conjugal_transfer"/>
</dbReference>
<dbReference type="Gene3D" id="2.40.160.60">
    <property type="entry name" value="Outer membrane protein transport protein (OMPP1/FadL/TodX)"/>
    <property type="match status" value="1"/>
</dbReference>
<evidence type="ECO:0000313" key="2">
    <source>
        <dbReference type="Proteomes" id="UP001290861"/>
    </source>
</evidence>
<organism evidence="1 2">
    <name type="scientific">Pontiella agarivorans</name>
    <dbReference type="NCBI Taxonomy" id="3038953"/>
    <lineage>
        <taxon>Bacteria</taxon>
        <taxon>Pseudomonadati</taxon>
        <taxon>Kiritimatiellota</taxon>
        <taxon>Kiritimatiellia</taxon>
        <taxon>Kiritimatiellales</taxon>
        <taxon>Pontiellaceae</taxon>
        <taxon>Pontiella</taxon>
    </lineage>
</organism>
<proteinExistence type="predicted"/>
<reference evidence="1 2" key="1">
    <citation type="journal article" date="2024" name="Appl. Environ. Microbiol.">
        <title>Pontiella agarivorans sp. nov., a novel marine anaerobic bacterium capable of degrading macroalgal polysaccharides and fixing nitrogen.</title>
        <authorList>
            <person name="Liu N."/>
            <person name="Kivenson V."/>
            <person name="Peng X."/>
            <person name="Cui Z."/>
            <person name="Lankiewicz T.S."/>
            <person name="Gosselin K.M."/>
            <person name="English C.J."/>
            <person name="Blair E.M."/>
            <person name="O'Malley M.A."/>
            <person name="Valentine D.L."/>
        </authorList>
    </citation>
    <scope>NUCLEOTIDE SEQUENCE [LARGE SCALE GENOMIC DNA]</scope>
    <source>
        <strain evidence="1 2">NLcol2</strain>
    </source>
</reference>
<name>A0ABU5N0I6_9BACT</name>
<comment type="caution">
    <text evidence="1">The sequence shown here is derived from an EMBL/GenBank/DDBJ whole genome shotgun (WGS) entry which is preliminary data.</text>
</comment>